<dbReference type="HOGENOM" id="CLU_491550_0_0_7"/>
<evidence type="ECO:0000259" key="10">
    <source>
        <dbReference type="Pfam" id="PF13231"/>
    </source>
</evidence>
<gene>
    <name evidence="11" type="ordered locus">Sfum_1199</name>
</gene>
<sequence>MVRMKNEDELERQPVPTPAAGAGKDHGVRLAMAVLILVVIAVVMVRLKAAPVPLERDEGEYALMGQLILEGVAPYREAGNMKLPGTYYAYAAILALFGQTITGIHVGLMVVNLLTAGILFLIASRLLGRVEAALAVAAFLIMSVDLSVLGLFAHATHFVIMFGLAGVWLLQESSGSKREVLLLWGAGLCLGLAVLMKQSGALFALFGCLWVLFDGRRTGSWKRSLVRSGVLACGIVLPYAAFLVVTVVRGTFDRFWFWTVDYAQSYVSLVGYGLGLELFRVGIVPIIRSNPAIWSMAPVGMIGLCVAKGSRRTGLFLITFFLFSFLAVCPGLYFRQHYFVQILPAVALGAGAALRIPRGLFARVTRRPLTAEAVVFLAIAAFSLTGILSMWHGLSTLTPEQFSRSVYGSNPFPESVAVAEYIAKNTGAEERIAVLGSEPQIYFYAHRRPATEHIYMYGLMEPQPFALRMQEALVAQVEKSEPQFIVLVLVSTSWLQRGVSEKKVFGWMRGYLNTYYQAVMTAEIQSDRTVWSVDEDVRTSQGRRGSSRLIVYRRKPADSSHNREGGSGLVRRPAGWGSDSYRGAFKSTQHLPGGR</sequence>
<keyword evidence="5 9" id="KW-0812">Transmembrane</keyword>
<dbReference type="AlphaFoldDB" id="A0LHJ0"/>
<dbReference type="InterPro" id="IPR038731">
    <property type="entry name" value="RgtA/B/C-like"/>
</dbReference>
<feature type="transmembrane region" description="Helical" evidence="9">
    <location>
        <begin position="30"/>
        <end position="47"/>
    </location>
</feature>
<evidence type="ECO:0000256" key="7">
    <source>
        <dbReference type="ARBA" id="ARBA00023136"/>
    </source>
</evidence>
<evidence type="ECO:0000256" key="6">
    <source>
        <dbReference type="ARBA" id="ARBA00022989"/>
    </source>
</evidence>
<evidence type="ECO:0000256" key="1">
    <source>
        <dbReference type="ARBA" id="ARBA00004651"/>
    </source>
</evidence>
<evidence type="ECO:0000256" key="4">
    <source>
        <dbReference type="ARBA" id="ARBA00022679"/>
    </source>
</evidence>
<dbReference type="InParanoid" id="A0LHJ0"/>
<keyword evidence="6 9" id="KW-1133">Transmembrane helix</keyword>
<feature type="transmembrane region" description="Helical" evidence="9">
    <location>
        <begin position="225"/>
        <end position="248"/>
    </location>
</feature>
<feature type="transmembrane region" description="Helical" evidence="9">
    <location>
        <begin position="150"/>
        <end position="170"/>
    </location>
</feature>
<evidence type="ECO:0000256" key="8">
    <source>
        <dbReference type="SAM" id="MobiDB-lite"/>
    </source>
</evidence>
<dbReference type="OrthoDB" id="5056808at2"/>
<dbReference type="EMBL" id="CP000478">
    <property type="protein sequence ID" value="ABK16892.1"/>
    <property type="molecule type" value="Genomic_DNA"/>
</dbReference>
<dbReference type="Proteomes" id="UP000001784">
    <property type="component" value="Chromosome"/>
</dbReference>
<feature type="transmembrane region" description="Helical" evidence="9">
    <location>
        <begin position="369"/>
        <end position="391"/>
    </location>
</feature>
<keyword evidence="4 11" id="KW-0808">Transferase</keyword>
<feature type="transmembrane region" description="Helical" evidence="9">
    <location>
        <begin position="339"/>
        <end position="357"/>
    </location>
</feature>
<evidence type="ECO:0000256" key="3">
    <source>
        <dbReference type="ARBA" id="ARBA00022676"/>
    </source>
</evidence>
<protein>
    <submittedName>
        <fullName evidence="11">Glycosyl transferase, family 39</fullName>
    </submittedName>
</protein>
<dbReference type="GO" id="GO:0016763">
    <property type="term" value="F:pentosyltransferase activity"/>
    <property type="evidence" value="ECO:0007669"/>
    <property type="project" value="TreeGrafter"/>
</dbReference>
<proteinExistence type="predicted"/>
<feature type="domain" description="Glycosyltransferase RgtA/B/C/D-like" evidence="10">
    <location>
        <begin position="84"/>
        <end position="233"/>
    </location>
</feature>
<evidence type="ECO:0000256" key="2">
    <source>
        <dbReference type="ARBA" id="ARBA00022475"/>
    </source>
</evidence>
<organism evidence="11 12">
    <name type="scientific">Syntrophobacter fumaroxidans (strain DSM 10017 / MPOB)</name>
    <dbReference type="NCBI Taxonomy" id="335543"/>
    <lineage>
        <taxon>Bacteria</taxon>
        <taxon>Pseudomonadati</taxon>
        <taxon>Thermodesulfobacteriota</taxon>
        <taxon>Syntrophobacteria</taxon>
        <taxon>Syntrophobacterales</taxon>
        <taxon>Syntrophobacteraceae</taxon>
        <taxon>Syntrophobacter</taxon>
    </lineage>
</organism>
<dbReference type="GO" id="GO:0009103">
    <property type="term" value="P:lipopolysaccharide biosynthetic process"/>
    <property type="evidence" value="ECO:0007669"/>
    <property type="project" value="UniProtKB-ARBA"/>
</dbReference>
<evidence type="ECO:0000313" key="12">
    <source>
        <dbReference type="Proteomes" id="UP000001784"/>
    </source>
</evidence>
<feature type="compositionally biased region" description="Basic and acidic residues" evidence="8">
    <location>
        <begin position="555"/>
        <end position="564"/>
    </location>
</feature>
<feature type="transmembrane region" description="Helical" evidence="9">
    <location>
        <begin position="255"/>
        <end position="274"/>
    </location>
</feature>
<comment type="subcellular location">
    <subcellularLocation>
        <location evidence="1">Cell membrane</location>
        <topology evidence="1">Multi-pass membrane protein</topology>
    </subcellularLocation>
</comment>
<keyword evidence="2" id="KW-1003">Cell membrane</keyword>
<feature type="transmembrane region" description="Helical" evidence="9">
    <location>
        <begin position="182"/>
        <end position="213"/>
    </location>
</feature>
<feature type="transmembrane region" description="Helical" evidence="9">
    <location>
        <begin position="314"/>
        <end position="333"/>
    </location>
</feature>
<feature type="transmembrane region" description="Helical" evidence="9">
    <location>
        <begin position="87"/>
        <end position="114"/>
    </location>
</feature>
<feature type="compositionally biased region" description="Polar residues" evidence="8">
    <location>
        <begin position="586"/>
        <end position="595"/>
    </location>
</feature>
<dbReference type="STRING" id="335543.Sfum_1199"/>
<evidence type="ECO:0000256" key="5">
    <source>
        <dbReference type="ARBA" id="ARBA00022692"/>
    </source>
</evidence>
<feature type="region of interest" description="Disordered" evidence="8">
    <location>
        <begin position="548"/>
        <end position="595"/>
    </location>
</feature>
<dbReference type="GO" id="GO:0005886">
    <property type="term" value="C:plasma membrane"/>
    <property type="evidence" value="ECO:0007669"/>
    <property type="project" value="UniProtKB-SubCell"/>
</dbReference>
<reference evidence="11 12" key="1">
    <citation type="submission" date="2006-10" db="EMBL/GenBank/DDBJ databases">
        <title>Complete sequence of Syntrophobacter fumaroxidans MPOB.</title>
        <authorList>
            <consortium name="US DOE Joint Genome Institute"/>
            <person name="Copeland A."/>
            <person name="Lucas S."/>
            <person name="Lapidus A."/>
            <person name="Barry K."/>
            <person name="Detter J.C."/>
            <person name="Glavina del Rio T."/>
            <person name="Hammon N."/>
            <person name="Israni S."/>
            <person name="Pitluck S."/>
            <person name="Goltsman E.G."/>
            <person name="Martinez M."/>
            <person name="Schmutz J."/>
            <person name="Larimer F."/>
            <person name="Land M."/>
            <person name="Hauser L."/>
            <person name="Kyrpides N."/>
            <person name="Kim E."/>
            <person name="Boone D.R."/>
            <person name="Brockman F."/>
            <person name="Culley D."/>
            <person name="Ferry J."/>
            <person name="Gunsalus R."/>
            <person name="McInerney M.J."/>
            <person name="Morrison M."/>
            <person name="Plugge C."/>
            <person name="Rohlin L."/>
            <person name="Scholten J."/>
            <person name="Sieber J."/>
            <person name="Stams A.J.M."/>
            <person name="Worm P."/>
            <person name="Henstra A.M."/>
            <person name="Richardson P."/>
        </authorList>
    </citation>
    <scope>NUCLEOTIDE SEQUENCE [LARGE SCALE GENOMIC DNA]</scope>
    <source>
        <strain evidence="12">DSM 10017 / MPOB</strain>
    </source>
</reference>
<evidence type="ECO:0000256" key="9">
    <source>
        <dbReference type="SAM" id="Phobius"/>
    </source>
</evidence>
<name>A0LHJ0_SYNFM</name>
<dbReference type="InterPro" id="IPR050297">
    <property type="entry name" value="LipidA_mod_glycosyltrf_83"/>
</dbReference>
<dbReference type="Pfam" id="PF13231">
    <property type="entry name" value="PMT_2"/>
    <property type="match status" value="1"/>
</dbReference>
<dbReference type="PANTHER" id="PTHR33908:SF11">
    <property type="entry name" value="MEMBRANE PROTEIN"/>
    <property type="match status" value="1"/>
</dbReference>
<dbReference type="eggNOG" id="COG1807">
    <property type="taxonomic scope" value="Bacteria"/>
</dbReference>
<accession>A0LHJ0</accession>
<dbReference type="KEGG" id="sfu:Sfum_1199"/>
<evidence type="ECO:0000313" key="11">
    <source>
        <dbReference type="EMBL" id="ABK16892.1"/>
    </source>
</evidence>
<keyword evidence="12" id="KW-1185">Reference proteome</keyword>
<feature type="region of interest" description="Disordered" evidence="8">
    <location>
        <begin position="1"/>
        <end position="23"/>
    </location>
</feature>
<keyword evidence="3" id="KW-0328">Glycosyltransferase</keyword>
<dbReference type="RefSeq" id="WP_011698063.1">
    <property type="nucleotide sequence ID" value="NC_008554.1"/>
</dbReference>
<dbReference type="PANTHER" id="PTHR33908">
    <property type="entry name" value="MANNOSYLTRANSFERASE YKCB-RELATED"/>
    <property type="match status" value="1"/>
</dbReference>
<keyword evidence="7 9" id="KW-0472">Membrane</keyword>